<evidence type="ECO:0000259" key="4">
    <source>
        <dbReference type="Pfam" id="PF24278"/>
    </source>
</evidence>
<dbReference type="OrthoDB" id="27447at2157"/>
<sequence>MRAATVTLSWDHSHENPIPDVFGTDDTVSLESIRYVNPIHDGRYVELLDLRGDLERARTLLEDSSEAIEYDLVGDDDRGVAYVQWRTIGLVGDLLSILDQREIVVDWPITAVETETDRGLELTVVGTSWAIEQAATDLPDGVTLELHRLGSYRPQADQQFATLTERQRAVFELALAEGYYEVPRETTQRDLADQLDCATGTVAEHLQRIESAFASAYAASIQSQDH</sequence>
<name>A0A1N7CII9_9EURY</name>
<feature type="domain" description="HTH bat-type" evidence="3">
    <location>
        <begin position="163"/>
        <end position="211"/>
    </location>
</feature>
<dbReference type="STRING" id="308853.SAMN05421752_101385"/>
<accession>A0A1N7CII9</accession>
<dbReference type="Pfam" id="PF04967">
    <property type="entry name" value="HTH_10"/>
    <property type="match status" value="1"/>
</dbReference>
<reference evidence="6" key="1">
    <citation type="submission" date="2017-01" db="EMBL/GenBank/DDBJ databases">
        <authorList>
            <person name="Varghese N."/>
            <person name="Submissions S."/>
        </authorList>
    </citation>
    <scope>NUCLEOTIDE SEQUENCE [LARGE SCALE GENOMIC DNA]</scope>
    <source>
        <strain evidence="6">type strain: HArc-</strain>
    </source>
</reference>
<keyword evidence="2" id="KW-0804">Transcription</keyword>
<proteinExistence type="predicted"/>
<evidence type="ECO:0000256" key="2">
    <source>
        <dbReference type="ARBA" id="ARBA00023163"/>
    </source>
</evidence>
<dbReference type="Gene3D" id="1.10.10.10">
    <property type="entry name" value="Winged helix-like DNA-binding domain superfamily/Winged helix DNA-binding domain"/>
    <property type="match status" value="1"/>
</dbReference>
<dbReference type="InterPro" id="IPR036388">
    <property type="entry name" value="WH-like_DNA-bd_sf"/>
</dbReference>
<dbReference type="AlphaFoldDB" id="A0A1N7CII9"/>
<protein>
    <submittedName>
        <fullName evidence="5">HTH DNA binding domain-containing protein</fullName>
    </submittedName>
</protein>
<evidence type="ECO:0000313" key="5">
    <source>
        <dbReference type="EMBL" id="SIR63402.1"/>
    </source>
</evidence>
<dbReference type="Pfam" id="PF24278">
    <property type="entry name" value="HVO_0513_N"/>
    <property type="match status" value="1"/>
</dbReference>
<dbReference type="InterPro" id="IPR056493">
    <property type="entry name" value="HVO_0513_N"/>
</dbReference>
<dbReference type="EMBL" id="FTNR01000001">
    <property type="protein sequence ID" value="SIR63402.1"/>
    <property type="molecule type" value="Genomic_DNA"/>
</dbReference>
<dbReference type="PANTHER" id="PTHR34236:SF1">
    <property type="entry name" value="DIMETHYL SULFOXIDE REDUCTASE TRANSCRIPTIONAL ACTIVATOR"/>
    <property type="match status" value="1"/>
</dbReference>
<gene>
    <name evidence="5" type="ORF">SAMN05421752_101385</name>
</gene>
<feature type="domain" description="HVO-0513-like N-terminal" evidence="4">
    <location>
        <begin position="17"/>
        <end position="152"/>
    </location>
</feature>
<keyword evidence="6" id="KW-1185">Reference proteome</keyword>
<evidence type="ECO:0000256" key="1">
    <source>
        <dbReference type="ARBA" id="ARBA00023015"/>
    </source>
</evidence>
<organism evidence="5 6">
    <name type="scientific">Natronorubrum thiooxidans</name>
    <dbReference type="NCBI Taxonomy" id="308853"/>
    <lineage>
        <taxon>Archaea</taxon>
        <taxon>Methanobacteriati</taxon>
        <taxon>Methanobacteriota</taxon>
        <taxon>Stenosarchaea group</taxon>
        <taxon>Halobacteria</taxon>
        <taxon>Halobacteriales</taxon>
        <taxon>Natrialbaceae</taxon>
        <taxon>Natronorubrum</taxon>
    </lineage>
</organism>
<evidence type="ECO:0000313" key="6">
    <source>
        <dbReference type="Proteomes" id="UP000185936"/>
    </source>
</evidence>
<dbReference type="Proteomes" id="UP000185936">
    <property type="component" value="Unassembled WGS sequence"/>
</dbReference>
<evidence type="ECO:0000259" key="3">
    <source>
        <dbReference type="Pfam" id="PF04967"/>
    </source>
</evidence>
<dbReference type="PANTHER" id="PTHR34236">
    <property type="entry name" value="DIMETHYL SULFOXIDE REDUCTASE TRANSCRIPTIONAL ACTIVATOR"/>
    <property type="match status" value="1"/>
</dbReference>
<dbReference type="InterPro" id="IPR007050">
    <property type="entry name" value="HTH_bacterioopsin"/>
</dbReference>
<keyword evidence="1" id="KW-0805">Transcription regulation</keyword>
<dbReference type="RefSeq" id="WP_076607476.1">
    <property type="nucleotide sequence ID" value="NZ_FTNR01000001.1"/>
</dbReference>